<evidence type="ECO:0000313" key="3">
    <source>
        <dbReference type="Proteomes" id="UP000017081"/>
    </source>
</evidence>
<keyword evidence="3" id="KW-1185">Reference proteome</keyword>
<dbReference type="GO" id="GO:0009401">
    <property type="term" value="P:phosphoenolpyruvate-dependent sugar phosphotransferase system"/>
    <property type="evidence" value="ECO:0007669"/>
    <property type="project" value="InterPro"/>
</dbReference>
<dbReference type="InterPro" id="IPR004704">
    <property type="entry name" value="PTS_IID_man"/>
</dbReference>
<dbReference type="RefSeq" id="WP_023051460.1">
    <property type="nucleotide sequence ID" value="NZ_CP173062.2"/>
</dbReference>
<dbReference type="Proteomes" id="UP000017081">
    <property type="component" value="Unassembled WGS sequence"/>
</dbReference>
<feature type="transmembrane region" description="Helical" evidence="1">
    <location>
        <begin position="228"/>
        <end position="249"/>
    </location>
</feature>
<keyword evidence="1" id="KW-0472">Membrane</keyword>
<evidence type="ECO:0000313" key="2">
    <source>
        <dbReference type="EMBL" id="ERT68173.1"/>
    </source>
</evidence>
<organism evidence="2 3">
    <name type="scientific">Cetobacterium somerae ATCC BAA-474</name>
    <dbReference type="NCBI Taxonomy" id="1319815"/>
    <lineage>
        <taxon>Bacteria</taxon>
        <taxon>Fusobacteriati</taxon>
        <taxon>Fusobacteriota</taxon>
        <taxon>Fusobacteriia</taxon>
        <taxon>Fusobacteriales</taxon>
        <taxon>Fusobacteriaceae</taxon>
        <taxon>Cetobacterium</taxon>
    </lineage>
</organism>
<keyword evidence="1" id="KW-1133">Transmembrane helix</keyword>
<dbReference type="eggNOG" id="COG3716">
    <property type="taxonomic scope" value="Bacteria"/>
</dbReference>
<dbReference type="STRING" id="1319815.HMPREF0202_01926"/>
<evidence type="ECO:0008006" key="4">
    <source>
        <dbReference type="Google" id="ProtNLM"/>
    </source>
</evidence>
<dbReference type="InterPro" id="IPR050303">
    <property type="entry name" value="GatZ_KbaZ_carbometab"/>
</dbReference>
<dbReference type="PROSITE" id="PS51108">
    <property type="entry name" value="PTS_EIID"/>
    <property type="match status" value="1"/>
</dbReference>
<name>U7VBP0_9FUSO</name>
<feature type="transmembrane region" description="Helical" evidence="1">
    <location>
        <begin position="70"/>
        <end position="88"/>
    </location>
</feature>
<dbReference type="GO" id="GO:0005886">
    <property type="term" value="C:plasma membrane"/>
    <property type="evidence" value="ECO:0007669"/>
    <property type="project" value="TreeGrafter"/>
</dbReference>
<feature type="transmembrane region" description="Helical" evidence="1">
    <location>
        <begin position="256"/>
        <end position="274"/>
    </location>
</feature>
<sequence length="275" mass="30729">MMISNKKDEKNITQKDLNKIFWRSFQMEFSWNYERQMNLAYAYAIAPILKKIYTNNHLELKKALKRHLEFFNMTPWIVTLMLGISVVLEEENKKDGKFDENSINGIKTALMGPLSGIGDSFFWGTLRLIATGIGTALSLQGNILGPILFLLVFNIPHIIIRYLFIKLGYKLGVDFLTKLEKSGAVEKVTYGATILGLIVIGGMTARMVDISTPLAFKAGGSTIEVQSILDDIMPGILKLGIFGVVYYLLNKNVKPITILLGMAIFGIFGTLVGFF</sequence>
<gene>
    <name evidence="2" type="ORF">HMPREF0202_01926</name>
</gene>
<dbReference type="PATRIC" id="fig|1319815.3.peg.1859"/>
<dbReference type="PANTHER" id="PTHR32502:SF23">
    <property type="entry name" value="TRANSPORT PROTEIN, PTS SYSTEM"/>
    <property type="match status" value="1"/>
</dbReference>
<feature type="transmembrane region" description="Helical" evidence="1">
    <location>
        <begin position="143"/>
        <end position="164"/>
    </location>
</feature>
<dbReference type="PANTHER" id="PTHR32502">
    <property type="entry name" value="N-ACETYLGALACTOSAMINE PERMEASE II COMPONENT-RELATED"/>
    <property type="match status" value="1"/>
</dbReference>
<dbReference type="Pfam" id="PF03613">
    <property type="entry name" value="EIID-AGA"/>
    <property type="match status" value="1"/>
</dbReference>
<dbReference type="AlphaFoldDB" id="U7VBP0"/>
<comment type="caution">
    <text evidence="2">The sequence shown here is derived from an EMBL/GenBank/DDBJ whole genome shotgun (WGS) entry which is preliminary data.</text>
</comment>
<accession>U7VBP0</accession>
<proteinExistence type="predicted"/>
<protein>
    <recommendedName>
        <fullName evidence="4">PTS system, mannose/fructose/sorbose family, IID component</fullName>
    </recommendedName>
</protein>
<evidence type="ECO:0000256" key="1">
    <source>
        <dbReference type="SAM" id="Phobius"/>
    </source>
</evidence>
<dbReference type="HOGENOM" id="CLU_060742_0_1_0"/>
<reference evidence="2 3" key="1">
    <citation type="submission" date="2013-08" db="EMBL/GenBank/DDBJ databases">
        <authorList>
            <person name="Weinstock G."/>
            <person name="Sodergren E."/>
            <person name="Wylie T."/>
            <person name="Fulton L."/>
            <person name="Fulton R."/>
            <person name="Fronick C."/>
            <person name="O'Laughlin M."/>
            <person name="Godfrey J."/>
            <person name="Miner T."/>
            <person name="Herter B."/>
            <person name="Appelbaum E."/>
            <person name="Cordes M."/>
            <person name="Lek S."/>
            <person name="Wollam A."/>
            <person name="Pepin K.H."/>
            <person name="Palsikar V.B."/>
            <person name="Mitreva M."/>
            <person name="Wilson R.K."/>
        </authorList>
    </citation>
    <scope>NUCLEOTIDE SEQUENCE [LARGE SCALE GENOMIC DNA]</scope>
    <source>
        <strain evidence="2 3">ATCC BAA-474</strain>
    </source>
</reference>
<feature type="transmembrane region" description="Helical" evidence="1">
    <location>
        <begin position="188"/>
        <end position="208"/>
    </location>
</feature>
<dbReference type="EMBL" id="AXZF01000076">
    <property type="protein sequence ID" value="ERT68173.1"/>
    <property type="molecule type" value="Genomic_DNA"/>
</dbReference>
<keyword evidence="1" id="KW-0812">Transmembrane</keyword>